<dbReference type="PROSITE" id="PS51819">
    <property type="entry name" value="VOC"/>
    <property type="match status" value="1"/>
</dbReference>
<gene>
    <name evidence="2" type="ORF">HF576_15995</name>
</gene>
<protein>
    <submittedName>
        <fullName evidence="2">Glyoxalase</fullName>
    </submittedName>
</protein>
<dbReference type="Pfam" id="PF13669">
    <property type="entry name" value="Glyoxalase_4"/>
    <property type="match status" value="1"/>
</dbReference>
<sequence length="133" mass="14970">MSRFGSLHHVELQTADLAAAIPQWDWLLGELGYVRFQDWDGGRSWRNGDAYIVVARAPRPGSHDRRAPGLSHLAFHAGSEADVDRVWQACVEQGWKQLYTDTHPWAGGDEHYAAFLENGDRFKVELVASDPAR</sequence>
<dbReference type="InterPro" id="IPR037523">
    <property type="entry name" value="VOC_core"/>
</dbReference>
<comment type="caution">
    <text evidence="2">The sequence shown here is derived from an EMBL/GenBank/DDBJ whole genome shotgun (WGS) entry which is preliminary data.</text>
</comment>
<feature type="domain" description="VOC" evidence="1">
    <location>
        <begin position="6"/>
        <end position="129"/>
    </location>
</feature>
<evidence type="ECO:0000259" key="1">
    <source>
        <dbReference type="PROSITE" id="PS51819"/>
    </source>
</evidence>
<evidence type="ECO:0000313" key="3">
    <source>
        <dbReference type="Proteomes" id="UP001429745"/>
    </source>
</evidence>
<dbReference type="RefSeq" id="WP_168913761.1">
    <property type="nucleotide sequence ID" value="NZ_JABACI010000004.1"/>
</dbReference>
<dbReference type="Proteomes" id="UP001429745">
    <property type="component" value="Unassembled WGS sequence"/>
</dbReference>
<evidence type="ECO:0000313" key="2">
    <source>
        <dbReference type="EMBL" id="NLP85350.1"/>
    </source>
</evidence>
<organism evidence="2 3">
    <name type="scientific">Microbacterium salsuginis</name>
    <dbReference type="NCBI Taxonomy" id="2722803"/>
    <lineage>
        <taxon>Bacteria</taxon>
        <taxon>Bacillati</taxon>
        <taxon>Actinomycetota</taxon>
        <taxon>Actinomycetes</taxon>
        <taxon>Micrococcales</taxon>
        <taxon>Microbacteriaceae</taxon>
        <taxon>Microbacterium</taxon>
    </lineage>
</organism>
<dbReference type="InterPro" id="IPR051332">
    <property type="entry name" value="Fosfomycin_Res_Enzymes"/>
</dbReference>
<name>A0ABX1KGW5_9MICO</name>
<reference evidence="2 3" key="1">
    <citation type="submission" date="2020-04" db="EMBL/GenBank/DDBJ databases">
        <title>CFH 90308 Microbacterium sp.</title>
        <authorList>
            <person name="Nie G."/>
            <person name="Ming H."/>
            <person name="Xia T."/>
        </authorList>
    </citation>
    <scope>NUCLEOTIDE SEQUENCE [LARGE SCALE GENOMIC DNA]</scope>
    <source>
        <strain evidence="2 3">CFH 90308</strain>
    </source>
</reference>
<proteinExistence type="predicted"/>
<dbReference type="InterPro" id="IPR029068">
    <property type="entry name" value="Glyas_Bleomycin-R_OHBP_Dase"/>
</dbReference>
<dbReference type="PANTHER" id="PTHR36113">
    <property type="entry name" value="LYASE, PUTATIVE-RELATED-RELATED"/>
    <property type="match status" value="1"/>
</dbReference>
<dbReference type="SUPFAM" id="SSF54593">
    <property type="entry name" value="Glyoxalase/Bleomycin resistance protein/Dihydroxybiphenyl dioxygenase"/>
    <property type="match status" value="1"/>
</dbReference>
<dbReference type="EMBL" id="JABACI010000004">
    <property type="protein sequence ID" value="NLP85350.1"/>
    <property type="molecule type" value="Genomic_DNA"/>
</dbReference>
<dbReference type="Gene3D" id="3.10.180.10">
    <property type="entry name" value="2,3-Dihydroxybiphenyl 1,2-Dioxygenase, domain 1"/>
    <property type="match status" value="1"/>
</dbReference>
<accession>A0ABX1KGW5</accession>
<keyword evidence="3" id="KW-1185">Reference proteome</keyword>
<dbReference type="PANTHER" id="PTHR36113:SF6">
    <property type="entry name" value="FOSFOMYCIN RESISTANCE PROTEIN FOSX"/>
    <property type="match status" value="1"/>
</dbReference>